<dbReference type="KEGG" id="dhe:111603720"/>
<keyword evidence="3" id="KW-1185">Reference proteome</keyword>
<dbReference type="Proteomes" id="UP000504633">
    <property type="component" value="Unplaced"/>
</dbReference>
<evidence type="ECO:0000313" key="3">
    <source>
        <dbReference type="Proteomes" id="UP000504633"/>
    </source>
</evidence>
<organism evidence="3 4">
    <name type="scientific">Drosophila hydei</name>
    <name type="common">Fruit fly</name>
    <dbReference type="NCBI Taxonomy" id="7224"/>
    <lineage>
        <taxon>Eukaryota</taxon>
        <taxon>Metazoa</taxon>
        <taxon>Ecdysozoa</taxon>
        <taxon>Arthropoda</taxon>
        <taxon>Hexapoda</taxon>
        <taxon>Insecta</taxon>
        <taxon>Pterygota</taxon>
        <taxon>Neoptera</taxon>
        <taxon>Endopterygota</taxon>
        <taxon>Diptera</taxon>
        <taxon>Brachycera</taxon>
        <taxon>Muscomorpha</taxon>
        <taxon>Ephydroidea</taxon>
        <taxon>Drosophilidae</taxon>
        <taxon>Drosophila</taxon>
    </lineage>
</organism>
<evidence type="ECO:0000313" key="4">
    <source>
        <dbReference type="RefSeq" id="XP_023177201.2"/>
    </source>
</evidence>
<dbReference type="OrthoDB" id="7903147at2759"/>
<feature type="domain" description="DUF4780" evidence="2">
    <location>
        <begin position="124"/>
        <end position="296"/>
    </location>
</feature>
<gene>
    <name evidence="4" type="primary">LOC111603720</name>
</gene>
<dbReference type="InterPro" id="IPR031961">
    <property type="entry name" value="DUF4780"/>
</dbReference>
<dbReference type="GeneID" id="111603720"/>
<evidence type="ECO:0000256" key="1">
    <source>
        <dbReference type="SAM" id="MobiDB-lite"/>
    </source>
</evidence>
<dbReference type="OMA" id="HESILYL"/>
<evidence type="ECO:0000259" key="2">
    <source>
        <dbReference type="Pfam" id="PF16012"/>
    </source>
</evidence>
<dbReference type="AlphaFoldDB" id="A0A6J1MJH0"/>
<dbReference type="Pfam" id="PF16012">
    <property type="entry name" value="DUF4780"/>
    <property type="match status" value="1"/>
</dbReference>
<proteinExistence type="predicted"/>
<dbReference type="RefSeq" id="XP_023177201.2">
    <property type="nucleotide sequence ID" value="XM_023321433.2"/>
</dbReference>
<accession>A0A6J1MJH0</accession>
<protein>
    <submittedName>
        <fullName evidence="4">Uncharacterized protein LOC111603720</fullName>
    </submittedName>
</protein>
<name>A0A6J1MJH0_DROHY</name>
<feature type="region of interest" description="Disordered" evidence="1">
    <location>
        <begin position="90"/>
        <end position="112"/>
    </location>
</feature>
<sequence>MEMNRKVMRAGISVRTSAGEVIVTKCCPEDRFILMDTDQDQSSPIKSGLECGLPGSNESLDMFPTAANQVNERCSTRAQFMESRKLPPFNQLKRANPSSRAGPCRGYKGHRNESRPIARTANEIEGNLVVALIDSSNPAGKMTPSQWELVEARLVDEMLHFMDIPHVLPIRFDDAGWQSGVKLITCADAHALDWLSRTASAMPAPWPDAKLKVVNKAWITSPIEAQLNLPLVMPQEQVLNLLKWQNPDVPTADWLVVCVKTENKGQKMLLKISKEASDLLSSRHGRMCWGMGTVRLQIKKQHKSSKPEASEFTEVQQVPCSKVTPEVENAESAVTCNDQMVEAQVDLLDSCAAVAATAQLSPV</sequence>
<reference evidence="4" key="1">
    <citation type="submission" date="2025-08" db="UniProtKB">
        <authorList>
            <consortium name="RefSeq"/>
        </authorList>
    </citation>
    <scope>IDENTIFICATION</scope>
    <source>
        <strain evidence="4">15085-1641.00</strain>
        <tissue evidence="4">Whole body</tissue>
    </source>
</reference>